<comment type="caution">
    <text evidence="2">The sequence shown here is derived from an EMBL/GenBank/DDBJ whole genome shotgun (WGS) entry which is preliminary data.</text>
</comment>
<dbReference type="RefSeq" id="WP_192776928.1">
    <property type="nucleotide sequence ID" value="NZ_BAAASY010000034.1"/>
</dbReference>
<sequence length="81" mass="8992">MEQLRSFPEISADEAAQRRWLARTQNAHTIAGRRDPIPVGTGQLGAGERPADQDSDQSSGQDGERAWLIQMMAARTQQESR</sequence>
<feature type="region of interest" description="Disordered" evidence="1">
    <location>
        <begin position="26"/>
        <end position="66"/>
    </location>
</feature>
<dbReference type="EMBL" id="JADBEF010000001">
    <property type="protein sequence ID" value="MBE1562142.1"/>
    <property type="molecule type" value="Genomic_DNA"/>
</dbReference>
<name>A0ABR9KJF7_9ACTN</name>
<accession>A0ABR9KJF7</accession>
<dbReference type="Proteomes" id="UP000661607">
    <property type="component" value="Unassembled WGS sequence"/>
</dbReference>
<keyword evidence="3" id="KW-1185">Reference proteome</keyword>
<reference evidence="2 3" key="1">
    <citation type="submission" date="2020-10" db="EMBL/GenBank/DDBJ databases">
        <title>Sequencing the genomes of 1000 actinobacteria strains.</title>
        <authorList>
            <person name="Klenk H.-P."/>
        </authorList>
    </citation>
    <scope>NUCLEOTIDE SEQUENCE [LARGE SCALE GENOMIC DNA]</scope>
    <source>
        <strain evidence="2 3">DSM 43748</strain>
    </source>
</reference>
<gene>
    <name evidence="2" type="ORF">H4W81_004921</name>
</gene>
<organism evidence="2 3">
    <name type="scientific">Nonomuraea africana</name>
    <dbReference type="NCBI Taxonomy" id="46171"/>
    <lineage>
        <taxon>Bacteria</taxon>
        <taxon>Bacillati</taxon>
        <taxon>Actinomycetota</taxon>
        <taxon>Actinomycetes</taxon>
        <taxon>Streptosporangiales</taxon>
        <taxon>Streptosporangiaceae</taxon>
        <taxon>Nonomuraea</taxon>
    </lineage>
</organism>
<evidence type="ECO:0000313" key="3">
    <source>
        <dbReference type="Proteomes" id="UP000661607"/>
    </source>
</evidence>
<evidence type="ECO:0000313" key="2">
    <source>
        <dbReference type="EMBL" id="MBE1562142.1"/>
    </source>
</evidence>
<protein>
    <submittedName>
        <fullName evidence="2">Uncharacterized protein</fullName>
    </submittedName>
</protein>
<evidence type="ECO:0000256" key="1">
    <source>
        <dbReference type="SAM" id="MobiDB-lite"/>
    </source>
</evidence>
<proteinExistence type="predicted"/>